<feature type="domain" description="GOLD" evidence="10">
    <location>
        <begin position="36"/>
        <end position="118"/>
    </location>
</feature>
<evidence type="ECO:0000256" key="5">
    <source>
        <dbReference type="ARBA" id="ARBA00022989"/>
    </source>
</evidence>
<dbReference type="OrthoDB" id="1929172at2759"/>
<dbReference type="SUPFAM" id="SSF101576">
    <property type="entry name" value="Supernatant protein factor (SPF), C-terminal domain"/>
    <property type="match status" value="1"/>
</dbReference>
<comment type="similarity">
    <text evidence="2 8">Belongs to the EMP24/GP25L family.</text>
</comment>
<evidence type="ECO:0000256" key="3">
    <source>
        <dbReference type="ARBA" id="ARBA00022692"/>
    </source>
</evidence>
<dbReference type="PANTHER" id="PTHR22811">
    <property type="entry name" value="TRANSMEMBRANE EMP24 DOMAIN-CONTAINING PROTEIN"/>
    <property type="match status" value="1"/>
</dbReference>
<dbReference type="EMBL" id="KB007909">
    <property type="protein sequence ID" value="ELR20662.1"/>
    <property type="molecule type" value="Genomic_DNA"/>
</dbReference>
<dbReference type="VEuPathDB" id="AmoebaDB:ACA1_054070"/>
<sequence>MKATKIYCVAALALVALLLALPTARGFTFEVEAHKVECFYESVPIGAPVNIRYQVIKGGFLDVDVNMYDPNRRLIYEAERETEGSFAFSAESNGDYQICFSNRMSTLTPKTVSMFVIVGKAPKKGANAALEPLEAEIRQISQGVEELKNGQNYLKNREMASRDTSESTNGRVLMFSVVEALALIAVSAYQIHSLKSFFEVKRTI</sequence>
<dbReference type="GO" id="GO:0016020">
    <property type="term" value="C:membrane"/>
    <property type="evidence" value="ECO:0007669"/>
    <property type="project" value="UniProtKB-SubCell"/>
</dbReference>
<organism evidence="11 12">
    <name type="scientific">Acanthamoeba castellanii (strain ATCC 30010 / Neff)</name>
    <dbReference type="NCBI Taxonomy" id="1257118"/>
    <lineage>
        <taxon>Eukaryota</taxon>
        <taxon>Amoebozoa</taxon>
        <taxon>Discosea</taxon>
        <taxon>Longamoebia</taxon>
        <taxon>Centramoebida</taxon>
        <taxon>Acanthamoebidae</taxon>
        <taxon>Acanthamoeba</taxon>
    </lineage>
</organism>
<evidence type="ECO:0000256" key="9">
    <source>
        <dbReference type="SAM" id="SignalP"/>
    </source>
</evidence>
<feature type="chain" id="PRO_5003990440" evidence="9">
    <location>
        <begin position="27"/>
        <end position="204"/>
    </location>
</feature>
<dbReference type="GeneID" id="14921531"/>
<evidence type="ECO:0000256" key="2">
    <source>
        <dbReference type="ARBA" id="ARBA00007104"/>
    </source>
</evidence>
<dbReference type="InterPro" id="IPR036598">
    <property type="entry name" value="GOLD_dom_sf"/>
</dbReference>
<evidence type="ECO:0000256" key="1">
    <source>
        <dbReference type="ARBA" id="ARBA00004479"/>
    </source>
</evidence>
<reference evidence="11 12" key="1">
    <citation type="journal article" date="2013" name="Genome Biol.">
        <title>Genome of Acanthamoeba castellanii highlights extensive lateral gene transfer and early evolution of tyrosine kinase signaling.</title>
        <authorList>
            <person name="Clarke M."/>
            <person name="Lohan A.J."/>
            <person name="Liu B."/>
            <person name="Lagkouvardos I."/>
            <person name="Roy S."/>
            <person name="Zafar N."/>
            <person name="Bertelli C."/>
            <person name="Schilde C."/>
            <person name="Kianianmomeni A."/>
            <person name="Burglin T.R."/>
            <person name="Frech C."/>
            <person name="Turcotte B."/>
            <person name="Kopec K.O."/>
            <person name="Synnott J.M."/>
            <person name="Choo C."/>
            <person name="Paponov I."/>
            <person name="Finkler A."/>
            <person name="Soon Heng Tan C."/>
            <person name="Hutchins A.P."/>
            <person name="Weinmeier T."/>
            <person name="Rattei T."/>
            <person name="Chu J.S."/>
            <person name="Gimenez G."/>
            <person name="Irimia M."/>
            <person name="Rigden D.J."/>
            <person name="Fitzpatrick D.A."/>
            <person name="Lorenzo-Morales J."/>
            <person name="Bateman A."/>
            <person name="Chiu C.H."/>
            <person name="Tang P."/>
            <person name="Hegemann P."/>
            <person name="Fromm H."/>
            <person name="Raoult D."/>
            <person name="Greub G."/>
            <person name="Miranda-Saavedra D."/>
            <person name="Chen N."/>
            <person name="Nash P."/>
            <person name="Ginger M.L."/>
            <person name="Horn M."/>
            <person name="Schaap P."/>
            <person name="Caler L."/>
            <person name="Loftus B."/>
        </authorList>
    </citation>
    <scope>NUCLEOTIDE SEQUENCE [LARGE SCALE GENOMIC DNA]</scope>
    <source>
        <strain evidence="11 12">Neff</strain>
    </source>
</reference>
<keyword evidence="4 9" id="KW-0732">Signal</keyword>
<accession>L8H622</accession>
<dbReference type="AlphaFoldDB" id="L8H622"/>
<dbReference type="InterPro" id="IPR015720">
    <property type="entry name" value="Emp24-like"/>
</dbReference>
<dbReference type="KEGG" id="acan:ACA1_054070"/>
<evidence type="ECO:0000259" key="10">
    <source>
        <dbReference type="PROSITE" id="PS50866"/>
    </source>
</evidence>
<keyword evidence="5" id="KW-1133">Transmembrane helix</keyword>
<dbReference type="Proteomes" id="UP000011083">
    <property type="component" value="Unassembled WGS sequence"/>
</dbReference>
<evidence type="ECO:0000256" key="8">
    <source>
        <dbReference type="RuleBase" id="RU003827"/>
    </source>
</evidence>
<proteinExistence type="inferred from homology"/>
<gene>
    <name evidence="11" type="ORF">ACA1_054070</name>
</gene>
<dbReference type="OMA" id="MQVRDRN"/>
<dbReference type="SMART" id="SM01190">
    <property type="entry name" value="EMP24_GP25L"/>
    <property type="match status" value="1"/>
</dbReference>
<dbReference type="PROSITE" id="PS50866">
    <property type="entry name" value="GOLD"/>
    <property type="match status" value="1"/>
</dbReference>
<evidence type="ECO:0000313" key="12">
    <source>
        <dbReference type="Proteomes" id="UP000011083"/>
    </source>
</evidence>
<feature type="signal peptide" evidence="9">
    <location>
        <begin position="1"/>
        <end position="26"/>
    </location>
</feature>
<protein>
    <submittedName>
        <fullName evidence="11">Copii-coated vesicle membrane protein P24, putative</fullName>
    </submittedName>
</protein>
<evidence type="ECO:0000313" key="11">
    <source>
        <dbReference type="EMBL" id="ELR20662.1"/>
    </source>
</evidence>
<evidence type="ECO:0000256" key="6">
    <source>
        <dbReference type="ARBA" id="ARBA00023136"/>
    </source>
</evidence>
<keyword evidence="3 8" id="KW-0812">Transmembrane</keyword>
<evidence type="ECO:0000256" key="4">
    <source>
        <dbReference type="ARBA" id="ARBA00022729"/>
    </source>
</evidence>
<keyword evidence="6" id="KW-0472">Membrane</keyword>
<comment type="subcellular location">
    <subcellularLocation>
        <location evidence="7">Endomembrane system</location>
        <topology evidence="7">Single-pass membrane protein</topology>
    </subcellularLocation>
    <subcellularLocation>
        <location evidence="1 8">Membrane</location>
        <topology evidence="1 8">Single-pass type I membrane protein</topology>
    </subcellularLocation>
</comment>
<dbReference type="GO" id="GO:0012505">
    <property type="term" value="C:endomembrane system"/>
    <property type="evidence" value="ECO:0007669"/>
    <property type="project" value="UniProtKB-SubCell"/>
</dbReference>
<dbReference type="InterPro" id="IPR009038">
    <property type="entry name" value="GOLD_dom"/>
</dbReference>
<name>L8H622_ACACF</name>
<dbReference type="STRING" id="1257118.L8H622"/>
<keyword evidence="12" id="KW-1185">Reference proteome</keyword>
<evidence type="ECO:0000256" key="7">
    <source>
        <dbReference type="ARBA" id="ARBA00037847"/>
    </source>
</evidence>
<dbReference type="RefSeq" id="XP_004344065.1">
    <property type="nucleotide sequence ID" value="XM_004344015.1"/>
</dbReference>
<dbReference type="Pfam" id="PF01105">
    <property type="entry name" value="EMP24_GP25L"/>
    <property type="match status" value="1"/>
</dbReference>